<evidence type="ECO:0000313" key="2">
    <source>
        <dbReference type="EMBL" id="MBV4536835.1"/>
    </source>
</evidence>
<gene>
    <name evidence="2" type="ORF">HU737_012655</name>
    <name evidence="1" type="ORF">HU737_11540</name>
</gene>
<dbReference type="EMBL" id="JABWRE010000007">
    <property type="protein sequence ID" value="MBC3441319.1"/>
    <property type="molecule type" value="Genomic_DNA"/>
</dbReference>
<reference evidence="1" key="1">
    <citation type="journal article" date="2020" name="Microorganisms">
        <title>Reliable Identification of Environmental Pseudomonas Isolates Using the rpoD Gene.</title>
        <authorList>
            <consortium name="The Broad Institute Genome Sequencing Platform"/>
            <person name="Girard L."/>
            <person name="Lood C."/>
            <person name="Rokni-Zadeh H."/>
            <person name="van Noort V."/>
            <person name="Lavigne R."/>
            <person name="De Mot R."/>
        </authorList>
    </citation>
    <scope>NUCLEOTIDE SEQUENCE</scope>
    <source>
        <strain evidence="1">SWRI10</strain>
    </source>
</reference>
<dbReference type="EMBL" id="JABWRE020000001">
    <property type="protein sequence ID" value="MBV4536835.1"/>
    <property type="molecule type" value="Genomic_DNA"/>
</dbReference>
<dbReference type="AlphaFoldDB" id="A0A923FXU6"/>
<dbReference type="RefSeq" id="WP_186554869.1">
    <property type="nucleotide sequence ID" value="NZ_JABWRE020000001.1"/>
</dbReference>
<evidence type="ECO:0000313" key="1">
    <source>
        <dbReference type="EMBL" id="MBC3441319.1"/>
    </source>
</evidence>
<accession>A0A923FXU6</accession>
<proteinExistence type="predicted"/>
<dbReference type="Proteomes" id="UP000599879">
    <property type="component" value="Unassembled WGS sequence"/>
</dbReference>
<reference evidence="1" key="2">
    <citation type="submission" date="2020-07" db="EMBL/GenBank/DDBJ databases">
        <authorList>
            <person name="Lood C."/>
            <person name="Girard L."/>
        </authorList>
    </citation>
    <scope>NUCLEOTIDE SEQUENCE</scope>
    <source>
        <strain evidence="1">SWRI10</strain>
    </source>
</reference>
<comment type="caution">
    <text evidence="1">The sequence shown here is derived from an EMBL/GenBank/DDBJ whole genome shotgun (WGS) entry which is preliminary data.</text>
</comment>
<reference evidence="2" key="3">
    <citation type="submission" date="2021-06" db="EMBL/GenBank/DDBJ databases">
        <title>Updating the genus Pseudomonas: Description of 43 new species and partition of the Pseudomonas putida group.</title>
        <authorList>
            <person name="Girard L."/>
            <person name="Lood C."/>
            <person name="Vandamme P."/>
            <person name="Rokni-Zadeh H."/>
            <person name="Van Noort V."/>
            <person name="Hofte M."/>
            <person name="Lavigne R."/>
            <person name="De Mot R."/>
        </authorList>
    </citation>
    <scope>NUCLEOTIDE SEQUENCE</scope>
    <source>
        <strain evidence="2">SWRI10</strain>
    </source>
</reference>
<organism evidence="1">
    <name type="scientific">Pseudomonas urmiensis</name>
    <dbReference type="NCBI Taxonomy" id="2745493"/>
    <lineage>
        <taxon>Bacteria</taxon>
        <taxon>Pseudomonadati</taxon>
        <taxon>Pseudomonadota</taxon>
        <taxon>Gammaproteobacteria</taxon>
        <taxon>Pseudomonadales</taxon>
        <taxon>Pseudomonadaceae</taxon>
        <taxon>Pseudomonas</taxon>
    </lineage>
</organism>
<name>A0A923FXU6_9PSED</name>
<sequence>MYDVDIEAEACVLHCEVTSLVDEPFHLTAWANDPDALGYRELEFQAISGEWFDPDGNVHDLGQNGCAEVAERYAEYIEEELWRLVDMEHAA</sequence>
<protein>
    <submittedName>
        <fullName evidence="1">Uncharacterized protein</fullName>
    </submittedName>
</protein>